<evidence type="ECO:0000313" key="3">
    <source>
        <dbReference type="EMBL" id="KAK1636099.1"/>
    </source>
</evidence>
<dbReference type="InterPro" id="IPR002035">
    <property type="entry name" value="VWF_A"/>
</dbReference>
<name>A0AAJ0EEJ7_9PEZI</name>
<proteinExistence type="predicted"/>
<dbReference type="Pfam" id="PF08487">
    <property type="entry name" value="VIT"/>
    <property type="match status" value="1"/>
</dbReference>
<evidence type="ECO:0000259" key="1">
    <source>
        <dbReference type="PROSITE" id="PS50234"/>
    </source>
</evidence>
<dbReference type="PROSITE" id="PS50234">
    <property type="entry name" value="VWFA"/>
    <property type="match status" value="1"/>
</dbReference>
<dbReference type="InterPro" id="IPR013694">
    <property type="entry name" value="VIT"/>
</dbReference>
<accession>A0AAJ0EEJ7</accession>
<dbReference type="RefSeq" id="XP_060444706.1">
    <property type="nucleotide sequence ID" value="XM_060585832.1"/>
</dbReference>
<sequence>MPRFHIERIPSGIHYTRDSTSQFHSEETTSHVPPQTLIFTPSAGVDRRLRDGGKSATSLPAPPIFETASNHERSAFPASHTHVFNLASAPTGLPPVAKHQPSHETVGNGLSHQPLDGVNTNLVGDCSGAFHQPQIPPEPALYAESDTPNDCLPLLNVDIQVAVDGTVARTKLFQRFSNPSKQQIPEARYTFPLYDGSAVIAFSCTIGDERELIGTVQEKTKAAKEFKKAVEKQQTAALLEEHTPEIFETIIGNVPAETDVVIQIEYVCETTAIVLDDGKDVLEVIIPMSIAPRYGDMDYHGLQKKPDSDGLLIEVRIEDGGRIKQVHCNHRADVVKDAPMDVVKVTSLSDLDNNVGEVRATASPVPTYTVVKYSTETAIMDEDFIVSIESSLEYPIRSRATLSPPNEDGLAALMINLKPAEMFEDAGRLESFDGEIIFLLDRSDSMHCYTTRNKRTKMSTLRESMPLSLASLPTTCHFNIVSFGHNAEFLWERSQPYNQNTLDDARSYVRGLEANLGGTELLHALRKVVESRRHTESSTQIVIVTDGEVAPEEVLTFVWETRQKLGDSIRFFALGIGERVPHRIINRIGEFGGGYGEVIDIDANPEWTDRLSLMLTYGLMPKTWTCKVDLGPGFARQDLYTDAFMDKHIETEIRDSRAASFVQAPFPTPCLHPFAFLSVFLLLDLRSRAAPTKVTLRAASHGGDIELKHELNIDTTSNDTSTVQHLAVRASLLDLEAQLSRRVASRIQEDTAKMNAVLLGNKFKVTSRWTSFVALQGSDNVVDEIELYKAEFVQGAAKEFLGSMSSAKHQPTGNMPT</sequence>
<dbReference type="AlphaFoldDB" id="A0AAJ0EEJ7"/>
<feature type="domain" description="VWFA" evidence="1">
    <location>
        <begin position="435"/>
        <end position="619"/>
    </location>
</feature>
<protein>
    <submittedName>
        <fullName evidence="3">von Willebrand factor type A domain-containing protein</fullName>
    </submittedName>
</protein>
<reference evidence="3" key="1">
    <citation type="submission" date="2021-06" db="EMBL/GenBank/DDBJ databases">
        <title>Comparative genomics, transcriptomics and evolutionary studies reveal genomic signatures of adaptation to plant cell wall in hemibiotrophic fungi.</title>
        <authorList>
            <consortium name="DOE Joint Genome Institute"/>
            <person name="Baroncelli R."/>
            <person name="Diaz J.F."/>
            <person name="Benocci T."/>
            <person name="Peng M."/>
            <person name="Battaglia E."/>
            <person name="Haridas S."/>
            <person name="Andreopoulos W."/>
            <person name="Labutti K."/>
            <person name="Pangilinan J."/>
            <person name="Floch G.L."/>
            <person name="Makela M.R."/>
            <person name="Henrissat B."/>
            <person name="Grigoriev I.V."/>
            <person name="Crouch J.A."/>
            <person name="De Vries R.P."/>
            <person name="Sukno S.A."/>
            <person name="Thon M.R."/>
        </authorList>
    </citation>
    <scope>NUCLEOTIDE SEQUENCE</scope>
    <source>
        <strain evidence="3">CBS 102054</strain>
    </source>
</reference>
<evidence type="ECO:0000259" key="2">
    <source>
        <dbReference type="PROSITE" id="PS51468"/>
    </source>
</evidence>
<dbReference type="Gene3D" id="3.40.50.410">
    <property type="entry name" value="von Willebrand factor, type A domain"/>
    <property type="match status" value="1"/>
</dbReference>
<dbReference type="PANTHER" id="PTHR45737:SF4">
    <property type="entry name" value="VON WILLEBRAND DOMAIN PROTEIN (AFU_ORTHOLOGUE AFUA_4G01160)"/>
    <property type="match status" value="1"/>
</dbReference>
<dbReference type="InterPro" id="IPR036465">
    <property type="entry name" value="vWFA_dom_sf"/>
</dbReference>
<organism evidence="3 4">
    <name type="scientific">Colletotrichum phormii</name>
    <dbReference type="NCBI Taxonomy" id="359342"/>
    <lineage>
        <taxon>Eukaryota</taxon>
        <taxon>Fungi</taxon>
        <taxon>Dikarya</taxon>
        <taxon>Ascomycota</taxon>
        <taxon>Pezizomycotina</taxon>
        <taxon>Sordariomycetes</taxon>
        <taxon>Hypocreomycetidae</taxon>
        <taxon>Glomerellales</taxon>
        <taxon>Glomerellaceae</taxon>
        <taxon>Colletotrichum</taxon>
        <taxon>Colletotrichum acutatum species complex</taxon>
    </lineage>
</organism>
<keyword evidence="4" id="KW-1185">Reference proteome</keyword>
<dbReference type="GeneID" id="85470694"/>
<feature type="domain" description="VIT" evidence="2">
    <location>
        <begin position="138"/>
        <end position="268"/>
    </location>
</feature>
<dbReference type="SMART" id="SM00327">
    <property type="entry name" value="VWA"/>
    <property type="match status" value="1"/>
</dbReference>
<evidence type="ECO:0000313" key="4">
    <source>
        <dbReference type="Proteomes" id="UP001243989"/>
    </source>
</evidence>
<dbReference type="Proteomes" id="UP001243989">
    <property type="component" value="Unassembled WGS sequence"/>
</dbReference>
<dbReference type="SMART" id="SM00609">
    <property type="entry name" value="VIT"/>
    <property type="match status" value="1"/>
</dbReference>
<comment type="caution">
    <text evidence="3">The sequence shown here is derived from an EMBL/GenBank/DDBJ whole genome shotgun (WGS) entry which is preliminary data.</text>
</comment>
<gene>
    <name evidence="3" type="ORF">BDP81DRAFT_33517</name>
</gene>
<dbReference type="SUPFAM" id="SSF53300">
    <property type="entry name" value="vWA-like"/>
    <property type="match status" value="1"/>
</dbReference>
<dbReference type="Pfam" id="PF13768">
    <property type="entry name" value="VWA_3"/>
    <property type="match status" value="1"/>
</dbReference>
<dbReference type="PROSITE" id="PS51468">
    <property type="entry name" value="VIT"/>
    <property type="match status" value="1"/>
</dbReference>
<dbReference type="EMBL" id="JAHMHQ010000011">
    <property type="protein sequence ID" value="KAK1636099.1"/>
    <property type="molecule type" value="Genomic_DNA"/>
</dbReference>
<dbReference type="PANTHER" id="PTHR45737">
    <property type="entry name" value="VON WILLEBRAND FACTOR A DOMAIN-CONTAINING PROTEIN 5A"/>
    <property type="match status" value="1"/>
</dbReference>